<name>J9UHE8_BRAPL</name>
<dbReference type="HOGENOM" id="CLU_057504_0_0_12"/>
<accession>J9UHE8</accession>
<dbReference type="NCBIfam" id="TIGR01784">
    <property type="entry name" value="T_den_put_tspse"/>
    <property type="match status" value="1"/>
</dbReference>
<dbReference type="Pfam" id="PF12784">
    <property type="entry name" value="PDDEXK_2"/>
    <property type="match status" value="1"/>
</dbReference>
<gene>
    <name evidence="1" type="ORF">B2904_orf390</name>
</gene>
<dbReference type="PATRIC" id="fig|1133568.3.peg.386"/>
<sequence length="286" mass="33440">MNEFNITVDTLNKKNDCFVRYLFSNLGNEKIVLNFVNAVMANLNFKTFETLEILNPFNLQKYLNSKESVVDIKCTADTGEVVIIEIQLQGNETFIKRTLFYWASNYSLNLNKGDDYNKLLPVISINILDFVLFDGIEDCYSCYILKELKHNKILTDHCQFHFLELPKFNYDKQLNKDLNSWYKFFIGGERMSNLIKENTIFDEVDKKCKSFISENPLLDAYKIKEAEEYFQRETLHRELEKGIEQGIEEGKKYSRLIIAKAMKDKGMDTNTIIELTGLSIEEIDNL</sequence>
<evidence type="ECO:0000313" key="1">
    <source>
        <dbReference type="EMBL" id="AFR69745.1"/>
    </source>
</evidence>
<dbReference type="Proteomes" id="UP000007346">
    <property type="component" value="Chromosome"/>
</dbReference>
<dbReference type="PANTHER" id="PTHR41317:SF1">
    <property type="entry name" value="PD-(D_E)XK NUCLEASE FAMILY TRANSPOSASE"/>
    <property type="match status" value="1"/>
</dbReference>
<organism evidence="1 2">
    <name type="scientific">Brachyspira pilosicoli B2904</name>
    <dbReference type="NCBI Taxonomy" id="1133568"/>
    <lineage>
        <taxon>Bacteria</taxon>
        <taxon>Pseudomonadati</taxon>
        <taxon>Spirochaetota</taxon>
        <taxon>Spirochaetia</taxon>
        <taxon>Brachyspirales</taxon>
        <taxon>Brachyspiraceae</taxon>
        <taxon>Brachyspira</taxon>
    </lineage>
</organism>
<dbReference type="RefSeq" id="WP_014935311.1">
    <property type="nucleotide sequence ID" value="NC_018607.1"/>
</dbReference>
<dbReference type="EMBL" id="CP003490">
    <property type="protein sequence ID" value="AFR69745.1"/>
    <property type="molecule type" value="Genomic_DNA"/>
</dbReference>
<dbReference type="PANTHER" id="PTHR41317">
    <property type="entry name" value="PD-(D_E)XK NUCLEASE FAMILY TRANSPOSASE"/>
    <property type="match status" value="1"/>
</dbReference>
<evidence type="ECO:0008006" key="3">
    <source>
        <dbReference type="Google" id="ProtNLM"/>
    </source>
</evidence>
<dbReference type="InterPro" id="IPR010106">
    <property type="entry name" value="RpnA"/>
</dbReference>
<protein>
    <recommendedName>
        <fullName evidence="3">Rpn family recombination-promoting nuclease/putative transposase</fullName>
    </recommendedName>
</protein>
<dbReference type="AlphaFoldDB" id="J9UHE8"/>
<dbReference type="KEGG" id="bpj:B2904_orf390"/>
<evidence type="ECO:0000313" key="2">
    <source>
        <dbReference type="Proteomes" id="UP000007346"/>
    </source>
</evidence>
<reference evidence="1 2" key="1">
    <citation type="journal article" date="2012" name="BMC Genomics">
        <title>Comparative genomics of Brachyspira pilosicoli strains: genome rearrangements, reductions and correlation of genetic compliment with phenotypic diversity.</title>
        <authorList>
            <person name="Mappley L.J."/>
            <person name="Black M.L."/>
            <person name="Abuoun M."/>
            <person name="Darby A.C."/>
            <person name="Woodward M.J."/>
            <person name="Parkhill J."/>
            <person name="Turner A.K."/>
            <person name="Bellgard M.I."/>
            <person name="La T."/>
            <person name="Phillips N.D."/>
            <person name="La Ragione R.M."/>
            <person name="Hampson D.J."/>
        </authorList>
    </citation>
    <scope>NUCLEOTIDE SEQUENCE [LARGE SCALE GENOMIC DNA]</scope>
    <source>
        <strain evidence="1">B2904</strain>
    </source>
</reference>
<proteinExistence type="predicted"/>